<comment type="caution">
    <text evidence="2">The sequence shown here is derived from an EMBL/GenBank/DDBJ whole genome shotgun (WGS) entry which is preliminary data.</text>
</comment>
<dbReference type="Proteomes" id="UP000091918">
    <property type="component" value="Unassembled WGS sequence"/>
</dbReference>
<sequence>MMMEYMKKQDERMEILIQKLEGNSRSQSPSNQDPDKDKIDEFRKNAKTKLEGKHTIILNGINYLEWKSSILADAHLIQAKDILTKEETMSSATASLDIELWNRKNELLYTRIFQSLNATVRDSLGPLDETYMAATLWKNLAQRYAISHAEERLQTTKKMRDLRLKNNDFHTYLANFRDLKAKLVSLEENWTESTYHDLFILGLGDWQQEFIRTKLDEFYATKQGPIQNLNLNELMDQLATRATITANNRSSTANSATNSRPSTASSNDERHCHYCEKSGHIIRYCWFKNPNLANTEWKEHNKERIEALKEKNKNREKDKNKESDKEENLLASQPGRGFFAGVSSDIDELMKHQPSYG</sequence>
<dbReference type="EMBL" id="LGUA01000169">
    <property type="protein sequence ID" value="OAX83497.1"/>
    <property type="molecule type" value="Genomic_DNA"/>
</dbReference>
<protein>
    <submittedName>
        <fullName evidence="2">Uncharacterized protein</fullName>
    </submittedName>
</protein>
<feature type="region of interest" description="Disordered" evidence="1">
    <location>
        <begin position="16"/>
        <end position="39"/>
    </location>
</feature>
<evidence type="ECO:0000313" key="2">
    <source>
        <dbReference type="EMBL" id="OAX83497.1"/>
    </source>
</evidence>
<feature type="compositionally biased region" description="Polar residues" evidence="1">
    <location>
        <begin position="21"/>
        <end position="32"/>
    </location>
</feature>
<feature type="region of interest" description="Disordered" evidence="1">
    <location>
        <begin position="245"/>
        <end position="270"/>
    </location>
</feature>
<reference evidence="2 3" key="1">
    <citation type="submission" date="2015-07" db="EMBL/GenBank/DDBJ databases">
        <title>Emmonsia species relationships and genome sequence.</title>
        <authorList>
            <person name="Cuomo C.A."/>
            <person name="Schwartz I.S."/>
            <person name="Kenyon C."/>
            <person name="de Hoog G.S."/>
            <person name="Govender N.P."/>
            <person name="Botha A."/>
            <person name="Moreno L."/>
            <person name="de Vries M."/>
            <person name="Munoz J.F."/>
            <person name="Stielow J.B."/>
        </authorList>
    </citation>
    <scope>NUCLEOTIDE SEQUENCE [LARGE SCALE GENOMIC DNA]</scope>
    <source>
        <strain evidence="2 3">CBS 136260</strain>
    </source>
</reference>
<evidence type="ECO:0000313" key="3">
    <source>
        <dbReference type="Proteomes" id="UP000091918"/>
    </source>
</evidence>
<feature type="compositionally biased region" description="Basic and acidic residues" evidence="1">
    <location>
        <begin position="309"/>
        <end position="328"/>
    </location>
</feature>
<feature type="region of interest" description="Disordered" evidence="1">
    <location>
        <begin position="309"/>
        <end position="338"/>
    </location>
</feature>
<organism evidence="2 3">
    <name type="scientific">Emergomyces africanus</name>
    <dbReference type="NCBI Taxonomy" id="1955775"/>
    <lineage>
        <taxon>Eukaryota</taxon>
        <taxon>Fungi</taxon>
        <taxon>Dikarya</taxon>
        <taxon>Ascomycota</taxon>
        <taxon>Pezizomycotina</taxon>
        <taxon>Eurotiomycetes</taxon>
        <taxon>Eurotiomycetidae</taxon>
        <taxon>Onygenales</taxon>
        <taxon>Ajellomycetaceae</taxon>
        <taxon>Emergomyces</taxon>
    </lineage>
</organism>
<dbReference type="OrthoDB" id="4188863at2759"/>
<proteinExistence type="predicted"/>
<keyword evidence="3" id="KW-1185">Reference proteome</keyword>
<dbReference type="AlphaFoldDB" id="A0A1B7P3Q5"/>
<name>A0A1B7P3Q5_9EURO</name>
<feature type="compositionally biased region" description="Low complexity" evidence="1">
    <location>
        <begin position="245"/>
        <end position="266"/>
    </location>
</feature>
<evidence type="ECO:0000256" key="1">
    <source>
        <dbReference type="SAM" id="MobiDB-lite"/>
    </source>
</evidence>
<gene>
    <name evidence="2" type="ORF">ACJ72_02149</name>
</gene>
<accession>A0A1B7P3Q5</accession>